<evidence type="ECO:0000313" key="2">
    <source>
        <dbReference type="EMBL" id="RKD19582.1"/>
    </source>
</evidence>
<gene>
    <name evidence="2" type="ORF">BCY91_13380</name>
</gene>
<feature type="transmembrane region" description="Helical" evidence="1">
    <location>
        <begin position="14"/>
        <end position="33"/>
    </location>
</feature>
<sequence>MSNLFEEHQYQRRLLPWLLVAAIWTASISHIYKNGISTEHKMYDILILLILPLTINLLLLFFRLSIKIDKKYFKFKMFPFHWHFRKIRLNEISNATVKEYNTDRTFHGWGMGIPWNKNYQSYTVKGYKGVEISLSNGKKIFIGTQQPESLIESLNIK</sequence>
<name>A0A419SB99_9SPHI</name>
<evidence type="ECO:0008006" key="4">
    <source>
        <dbReference type="Google" id="ProtNLM"/>
    </source>
</evidence>
<keyword evidence="1" id="KW-0812">Transmembrane</keyword>
<accession>A0A419SB99</accession>
<dbReference type="AlphaFoldDB" id="A0A419SB99"/>
<evidence type="ECO:0000256" key="1">
    <source>
        <dbReference type="SAM" id="Phobius"/>
    </source>
</evidence>
<evidence type="ECO:0000313" key="3">
    <source>
        <dbReference type="Proteomes" id="UP000283433"/>
    </source>
</evidence>
<dbReference type="Proteomes" id="UP000283433">
    <property type="component" value="Unassembled WGS sequence"/>
</dbReference>
<dbReference type="EMBL" id="MBTA01000002">
    <property type="protein sequence ID" value="RKD19582.1"/>
    <property type="molecule type" value="Genomic_DNA"/>
</dbReference>
<dbReference type="RefSeq" id="WP_120180515.1">
    <property type="nucleotide sequence ID" value="NZ_MBTA01000002.1"/>
</dbReference>
<keyword evidence="1" id="KW-0472">Membrane</keyword>
<feature type="transmembrane region" description="Helical" evidence="1">
    <location>
        <begin position="45"/>
        <end position="66"/>
    </location>
</feature>
<keyword evidence="1" id="KW-1133">Transmembrane helix</keyword>
<proteinExistence type="predicted"/>
<dbReference type="OrthoDB" id="582675at2"/>
<organism evidence="2 3">
    <name type="scientific">Pelobium manganitolerans</name>
    <dbReference type="NCBI Taxonomy" id="1842495"/>
    <lineage>
        <taxon>Bacteria</taxon>
        <taxon>Pseudomonadati</taxon>
        <taxon>Bacteroidota</taxon>
        <taxon>Sphingobacteriia</taxon>
        <taxon>Sphingobacteriales</taxon>
        <taxon>Sphingobacteriaceae</taxon>
        <taxon>Pelobium</taxon>
    </lineage>
</organism>
<comment type="caution">
    <text evidence="2">The sequence shown here is derived from an EMBL/GenBank/DDBJ whole genome shotgun (WGS) entry which is preliminary data.</text>
</comment>
<keyword evidence="3" id="KW-1185">Reference proteome</keyword>
<reference evidence="2 3" key="1">
    <citation type="submission" date="2016-07" db="EMBL/GenBank/DDBJ databases">
        <title>Genome of Pelobium manganitolerans.</title>
        <authorList>
            <person name="Wu S."/>
            <person name="Wang G."/>
        </authorList>
    </citation>
    <scope>NUCLEOTIDE SEQUENCE [LARGE SCALE GENOMIC DNA]</scope>
    <source>
        <strain evidence="2 3">YS-25</strain>
    </source>
</reference>
<protein>
    <recommendedName>
        <fullName evidence="4">Bacterial Pleckstrin homology domain-containing protein</fullName>
    </recommendedName>
</protein>